<proteinExistence type="predicted"/>
<dbReference type="SUPFAM" id="SSF82199">
    <property type="entry name" value="SET domain"/>
    <property type="match status" value="1"/>
</dbReference>
<dbReference type="Gene3D" id="3.90.1420.10">
    <property type="entry name" value="Rubisco LSMT, substrate-binding domain"/>
    <property type="match status" value="1"/>
</dbReference>
<keyword evidence="1" id="KW-0489">Methyltransferase</keyword>
<dbReference type="InterPro" id="IPR050600">
    <property type="entry name" value="SETD3_SETD6_MTase"/>
</dbReference>
<dbReference type="GO" id="GO:0016279">
    <property type="term" value="F:protein-lysine N-methyltransferase activity"/>
    <property type="evidence" value="ECO:0007669"/>
    <property type="project" value="TreeGrafter"/>
</dbReference>
<dbReference type="SUPFAM" id="SSF81822">
    <property type="entry name" value="RuBisCo LSMT C-terminal, substrate-binding domain"/>
    <property type="match status" value="1"/>
</dbReference>
<dbReference type="AlphaFoldDB" id="A0A7S4NB00"/>
<keyword evidence="3" id="KW-0949">S-adenosyl-L-methionine</keyword>
<dbReference type="GO" id="GO:0032259">
    <property type="term" value="P:methylation"/>
    <property type="evidence" value="ECO:0007669"/>
    <property type="project" value="UniProtKB-KW"/>
</dbReference>
<feature type="signal peptide" evidence="5">
    <location>
        <begin position="1"/>
        <end position="18"/>
    </location>
</feature>
<evidence type="ECO:0000256" key="2">
    <source>
        <dbReference type="ARBA" id="ARBA00022679"/>
    </source>
</evidence>
<dbReference type="EMBL" id="HBKN01010128">
    <property type="protein sequence ID" value="CAE2275872.1"/>
    <property type="molecule type" value="Transcribed_RNA"/>
</dbReference>
<dbReference type="InterPro" id="IPR046341">
    <property type="entry name" value="SET_dom_sf"/>
</dbReference>
<dbReference type="InterPro" id="IPR036464">
    <property type="entry name" value="Rubisco_LSMT_subst-bd_sf"/>
</dbReference>
<reference evidence="7" key="1">
    <citation type="submission" date="2021-01" db="EMBL/GenBank/DDBJ databases">
        <authorList>
            <person name="Corre E."/>
            <person name="Pelletier E."/>
            <person name="Niang G."/>
            <person name="Scheremetjew M."/>
            <person name="Finn R."/>
            <person name="Kale V."/>
            <person name="Holt S."/>
            <person name="Cochrane G."/>
            <person name="Meng A."/>
            <person name="Brown T."/>
            <person name="Cohen L."/>
        </authorList>
    </citation>
    <scope>NUCLEOTIDE SEQUENCE</scope>
    <source>
        <strain evidence="7">CCMP 2712</strain>
    </source>
</reference>
<feature type="region of interest" description="Disordered" evidence="4">
    <location>
        <begin position="394"/>
        <end position="413"/>
    </location>
</feature>
<feature type="chain" id="PRO_5031192903" description="Rubisco LSMT substrate-binding domain-containing protein" evidence="5">
    <location>
        <begin position="19"/>
        <end position="489"/>
    </location>
</feature>
<dbReference type="Gene3D" id="3.90.1410.10">
    <property type="entry name" value="set domain protein methyltransferase, domain 1"/>
    <property type="match status" value="1"/>
</dbReference>
<dbReference type="PANTHER" id="PTHR13271:SF137">
    <property type="entry name" value="SET DOMAIN-CONTAINING PROTEIN"/>
    <property type="match status" value="1"/>
</dbReference>
<keyword evidence="2" id="KW-0808">Transferase</keyword>
<dbReference type="Pfam" id="PF09273">
    <property type="entry name" value="Rubis-subs-bind"/>
    <property type="match status" value="1"/>
</dbReference>
<feature type="domain" description="Rubisco LSMT substrate-binding" evidence="6">
    <location>
        <begin position="342"/>
        <end position="482"/>
    </location>
</feature>
<accession>A0A7S4NB00</accession>
<evidence type="ECO:0000256" key="3">
    <source>
        <dbReference type="ARBA" id="ARBA00022691"/>
    </source>
</evidence>
<feature type="region of interest" description="Disordered" evidence="4">
    <location>
        <begin position="44"/>
        <end position="71"/>
    </location>
</feature>
<evidence type="ECO:0000256" key="5">
    <source>
        <dbReference type="SAM" id="SignalP"/>
    </source>
</evidence>
<organism evidence="7">
    <name type="scientific">Guillardia theta</name>
    <name type="common">Cryptophyte</name>
    <name type="synonym">Cryptomonas phi</name>
    <dbReference type="NCBI Taxonomy" id="55529"/>
    <lineage>
        <taxon>Eukaryota</taxon>
        <taxon>Cryptophyceae</taxon>
        <taxon>Pyrenomonadales</taxon>
        <taxon>Geminigeraceae</taxon>
        <taxon>Guillardia</taxon>
    </lineage>
</organism>
<keyword evidence="5" id="KW-0732">Signal</keyword>
<evidence type="ECO:0000256" key="4">
    <source>
        <dbReference type="SAM" id="MobiDB-lite"/>
    </source>
</evidence>
<dbReference type="InterPro" id="IPR015353">
    <property type="entry name" value="Rubisco_LSMT_subst-bd"/>
</dbReference>
<name>A0A7S4NB00_GUITH</name>
<evidence type="ECO:0000259" key="6">
    <source>
        <dbReference type="Pfam" id="PF09273"/>
    </source>
</evidence>
<dbReference type="PANTHER" id="PTHR13271">
    <property type="entry name" value="UNCHARACTERIZED PUTATIVE METHYLTRANSFERASE"/>
    <property type="match status" value="1"/>
</dbReference>
<evidence type="ECO:0000256" key="1">
    <source>
        <dbReference type="ARBA" id="ARBA00022603"/>
    </source>
</evidence>
<dbReference type="CDD" id="cd10527">
    <property type="entry name" value="SET_LSMT"/>
    <property type="match status" value="1"/>
</dbReference>
<gene>
    <name evidence="7" type="ORF">GTHE00462_LOCUS7987</name>
</gene>
<feature type="compositionally biased region" description="Basic residues" evidence="4">
    <location>
        <begin position="53"/>
        <end position="65"/>
    </location>
</feature>
<sequence>MALAAVVAAAMLSCHAAGEQVLLTNERSTAPAFAAGHGRSLSGCSPLEGGARRTCKRTRQPHHRMSPSMQTDQARAWKSFEEWAEKAGIQNPTIKMSEFASGLRGMKAISPVSSGDILVTVPSTSVLRVVKGQSRLPSRLKGYVSEGTWQGLEWWAQLAVLLLWEKGHARSPSTEPSSFVRWIEVLPKSLSTPFHWNEESVKELQYQPLIDKIEKQKREWRSIFDKISCDNPQFQEADFYNACEMARSRAFSGPYVGKLPKDQMFLTGLLVALSTQLHLLETSQAALGAVLVVGGILANTFLLPNFLGLTHYVIAPMIDMINHDGQSKSIVTYQALQAAFEVQSSSNFNVGDQVFISYGDRSNDQLLQYYGFVEMDNVHDLYEIADLDGKLRKKGGKGGSEVGSKDAYVSPKGLDEESMNRAKSLFPDEASARQAVKEILQDELNSFPTTLEEDEVALRSRSALQSSFPLALSFRVSKKRLLHQVLQQL</sequence>
<protein>
    <recommendedName>
        <fullName evidence="6">Rubisco LSMT substrate-binding domain-containing protein</fullName>
    </recommendedName>
</protein>
<evidence type="ECO:0000313" key="7">
    <source>
        <dbReference type="EMBL" id="CAE2275872.1"/>
    </source>
</evidence>